<dbReference type="RefSeq" id="WP_190835902.1">
    <property type="nucleotide sequence ID" value="NZ_CAWPPI010000098.1"/>
</dbReference>
<comment type="caution">
    <text evidence="9">The sequence shown here is derived from an EMBL/GenBank/DDBJ whole genome shotgun (WGS) entry which is preliminary data.</text>
</comment>
<evidence type="ECO:0000256" key="5">
    <source>
        <dbReference type="ARBA" id="ARBA00022801"/>
    </source>
</evidence>
<dbReference type="EMBL" id="JACXAE010000098">
    <property type="protein sequence ID" value="MBD2776854.1"/>
    <property type="molecule type" value="Genomic_DNA"/>
</dbReference>
<dbReference type="CDD" id="cd18761">
    <property type="entry name" value="PIN_MtVapC3-like"/>
    <property type="match status" value="1"/>
</dbReference>
<evidence type="ECO:0000256" key="2">
    <source>
        <dbReference type="ARBA" id="ARBA00022649"/>
    </source>
</evidence>
<dbReference type="InterPro" id="IPR050556">
    <property type="entry name" value="Type_II_TA_system_RNase"/>
</dbReference>
<dbReference type="PANTHER" id="PTHR33653:SF1">
    <property type="entry name" value="RIBONUCLEASE VAPC2"/>
    <property type="match status" value="1"/>
</dbReference>
<dbReference type="Gene3D" id="3.40.50.1010">
    <property type="entry name" value="5'-nuclease"/>
    <property type="match status" value="1"/>
</dbReference>
<dbReference type="AlphaFoldDB" id="A0A8J6XR93"/>
<evidence type="ECO:0000256" key="3">
    <source>
        <dbReference type="ARBA" id="ARBA00022722"/>
    </source>
</evidence>
<dbReference type="InterPro" id="IPR029060">
    <property type="entry name" value="PIN-like_dom_sf"/>
</dbReference>
<evidence type="ECO:0000256" key="7">
    <source>
        <dbReference type="ARBA" id="ARBA00038093"/>
    </source>
</evidence>
<keyword evidence="3" id="KW-0540">Nuclease</keyword>
<keyword evidence="2" id="KW-1277">Toxin-antitoxin system</keyword>
<dbReference type="GO" id="GO:0004518">
    <property type="term" value="F:nuclease activity"/>
    <property type="evidence" value="ECO:0007669"/>
    <property type="project" value="UniProtKB-KW"/>
</dbReference>
<keyword evidence="6" id="KW-0460">Magnesium</keyword>
<comment type="cofactor">
    <cofactor evidence="1">
        <name>Mg(2+)</name>
        <dbReference type="ChEBI" id="CHEBI:18420"/>
    </cofactor>
</comment>
<evidence type="ECO:0000256" key="6">
    <source>
        <dbReference type="ARBA" id="ARBA00022842"/>
    </source>
</evidence>
<dbReference type="SUPFAM" id="SSF88723">
    <property type="entry name" value="PIN domain-like"/>
    <property type="match status" value="1"/>
</dbReference>
<keyword evidence="5" id="KW-0378">Hydrolase</keyword>
<dbReference type="PANTHER" id="PTHR33653">
    <property type="entry name" value="RIBONUCLEASE VAPC2"/>
    <property type="match status" value="1"/>
</dbReference>
<reference evidence="9" key="1">
    <citation type="submission" date="2020-09" db="EMBL/GenBank/DDBJ databases">
        <title>Iningainema tapete sp. nov. (Scytonemataceae, Cyanobacteria) from greenhouses in central Florida (USA) produces two types of nodularin with biosynthetic potential for microcystin-LR and anabaenopeptins.</title>
        <authorList>
            <person name="Berthold D.E."/>
            <person name="Lefler F.W."/>
            <person name="Huang I.-S."/>
            <person name="Abdulla H."/>
            <person name="Zimba P.V."/>
            <person name="Laughinghouse H.D. IV."/>
        </authorList>
    </citation>
    <scope>NUCLEOTIDE SEQUENCE</scope>
    <source>
        <strain evidence="9">BLCCT55</strain>
    </source>
</reference>
<evidence type="ECO:0000256" key="4">
    <source>
        <dbReference type="ARBA" id="ARBA00022723"/>
    </source>
</evidence>
<evidence type="ECO:0000313" key="9">
    <source>
        <dbReference type="EMBL" id="MBD2776854.1"/>
    </source>
</evidence>
<dbReference type="InterPro" id="IPR002716">
    <property type="entry name" value="PIN_dom"/>
</dbReference>
<name>A0A8J6XR93_9CYAN</name>
<organism evidence="9 10">
    <name type="scientific">Iningainema tapete BLCC-T55</name>
    <dbReference type="NCBI Taxonomy" id="2748662"/>
    <lineage>
        <taxon>Bacteria</taxon>
        <taxon>Bacillati</taxon>
        <taxon>Cyanobacteriota</taxon>
        <taxon>Cyanophyceae</taxon>
        <taxon>Nostocales</taxon>
        <taxon>Scytonemataceae</taxon>
        <taxon>Iningainema tapete</taxon>
    </lineage>
</organism>
<dbReference type="GO" id="GO:0046872">
    <property type="term" value="F:metal ion binding"/>
    <property type="evidence" value="ECO:0007669"/>
    <property type="project" value="UniProtKB-KW"/>
</dbReference>
<sequence length="141" mass="16474">MLLIDTSVWSGVFRVDAERLAVRHRSGQIGKQLKTLIADREVLLSRFTQLELLQGSLNEKEWTLLSTYLETQDYVELSHHSWQAAARIYYDLRRQGLTVRTPIDCCIAQSALENNLLLIHNDRDFETIAQVRSFQHFRFQP</sequence>
<comment type="similarity">
    <text evidence="7">Belongs to the PINc/VapC protein family.</text>
</comment>
<proteinExistence type="inferred from homology"/>
<keyword evidence="10" id="KW-1185">Reference proteome</keyword>
<feature type="domain" description="PIN" evidence="8">
    <location>
        <begin position="3"/>
        <end position="129"/>
    </location>
</feature>
<gene>
    <name evidence="9" type="ORF">ICL16_33600</name>
</gene>
<dbReference type="Proteomes" id="UP000629098">
    <property type="component" value="Unassembled WGS sequence"/>
</dbReference>
<protein>
    <submittedName>
        <fullName evidence="9">PIN domain nuclease</fullName>
    </submittedName>
</protein>
<evidence type="ECO:0000259" key="8">
    <source>
        <dbReference type="Pfam" id="PF01850"/>
    </source>
</evidence>
<evidence type="ECO:0000256" key="1">
    <source>
        <dbReference type="ARBA" id="ARBA00001946"/>
    </source>
</evidence>
<accession>A0A8J6XR93</accession>
<evidence type="ECO:0000313" key="10">
    <source>
        <dbReference type="Proteomes" id="UP000629098"/>
    </source>
</evidence>
<keyword evidence="4" id="KW-0479">Metal-binding</keyword>
<dbReference type="GO" id="GO:0016787">
    <property type="term" value="F:hydrolase activity"/>
    <property type="evidence" value="ECO:0007669"/>
    <property type="project" value="UniProtKB-KW"/>
</dbReference>
<dbReference type="Pfam" id="PF01850">
    <property type="entry name" value="PIN"/>
    <property type="match status" value="1"/>
</dbReference>